<gene>
    <name evidence="6" type="ORF">PF001_g25544</name>
    <name evidence="5" type="ORF">PF002_g21537</name>
    <name evidence="3" type="ORF">PF009_g22943</name>
    <name evidence="4" type="ORF">PF010_g26742</name>
</gene>
<evidence type="ECO:0000313" key="8">
    <source>
        <dbReference type="Proteomes" id="UP000437068"/>
    </source>
</evidence>
<dbReference type="EMBL" id="QXGD01001664">
    <property type="protein sequence ID" value="KAE9201408.1"/>
    <property type="molecule type" value="Genomic_DNA"/>
</dbReference>
<evidence type="ECO:0000313" key="3">
    <source>
        <dbReference type="EMBL" id="KAE8926878.1"/>
    </source>
</evidence>
<dbReference type="Proteomes" id="UP000429523">
    <property type="component" value="Unassembled WGS sequence"/>
</dbReference>
<keyword evidence="2" id="KW-0732">Signal</keyword>
<dbReference type="EMBL" id="QXGE01003014">
    <property type="protein sequence ID" value="KAE9277662.1"/>
    <property type="molecule type" value="Genomic_DNA"/>
</dbReference>
<evidence type="ECO:0000313" key="9">
    <source>
        <dbReference type="Proteomes" id="UP000440367"/>
    </source>
</evidence>
<reference evidence="7 8" key="1">
    <citation type="submission" date="2018-08" db="EMBL/GenBank/DDBJ databases">
        <title>Genomic investigation of the strawberry pathogen Phytophthora fragariae indicates pathogenicity is determined by transcriptional variation in three key races.</title>
        <authorList>
            <person name="Adams T.M."/>
            <person name="Armitage A.D."/>
            <person name="Sobczyk M.K."/>
            <person name="Bates H.J."/>
            <person name="Dunwell J.M."/>
            <person name="Nellist C.F."/>
            <person name="Harrison R.J."/>
        </authorList>
    </citation>
    <scope>NUCLEOTIDE SEQUENCE [LARGE SCALE GENOMIC DNA]</scope>
    <source>
        <strain evidence="6 8">A4</strain>
        <strain evidence="5 9">BC-1</strain>
        <strain evidence="3 7">NOV-9</strain>
        <strain evidence="4 10">ONT-3</strain>
    </source>
</reference>
<feature type="signal peptide" evidence="2">
    <location>
        <begin position="1"/>
        <end position="17"/>
    </location>
</feature>
<evidence type="ECO:0000313" key="10">
    <source>
        <dbReference type="Proteomes" id="UP000488956"/>
    </source>
</evidence>
<dbReference type="Proteomes" id="UP000440367">
    <property type="component" value="Unassembled WGS sequence"/>
</dbReference>
<evidence type="ECO:0000313" key="7">
    <source>
        <dbReference type="Proteomes" id="UP000429523"/>
    </source>
</evidence>
<evidence type="ECO:0008006" key="11">
    <source>
        <dbReference type="Google" id="ProtNLM"/>
    </source>
</evidence>
<organism evidence="3 7">
    <name type="scientific">Phytophthora fragariae</name>
    <dbReference type="NCBI Taxonomy" id="53985"/>
    <lineage>
        <taxon>Eukaryota</taxon>
        <taxon>Sar</taxon>
        <taxon>Stramenopiles</taxon>
        <taxon>Oomycota</taxon>
        <taxon>Peronosporomycetes</taxon>
        <taxon>Peronosporales</taxon>
        <taxon>Peronosporaceae</taxon>
        <taxon>Phytophthora</taxon>
    </lineage>
</organism>
<evidence type="ECO:0000313" key="5">
    <source>
        <dbReference type="EMBL" id="KAE9201408.1"/>
    </source>
</evidence>
<dbReference type="EMBL" id="QXGF01001955">
    <property type="protein sequence ID" value="KAE8926878.1"/>
    <property type="molecule type" value="Genomic_DNA"/>
</dbReference>
<evidence type="ECO:0000313" key="4">
    <source>
        <dbReference type="EMBL" id="KAE9069232.1"/>
    </source>
</evidence>
<name>A0A6A3EAB7_9STRA</name>
<accession>A0A6A3EAB7</accession>
<proteinExistence type="predicted"/>
<feature type="chain" id="PRO_5036379374" description="RxLR effector protein" evidence="2">
    <location>
        <begin position="18"/>
        <end position="61"/>
    </location>
</feature>
<protein>
    <recommendedName>
        <fullName evidence="11">RxLR effector protein</fullName>
    </recommendedName>
</protein>
<evidence type="ECO:0000313" key="6">
    <source>
        <dbReference type="EMBL" id="KAE9277662.1"/>
    </source>
</evidence>
<feature type="region of interest" description="Disordered" evidence="1">
    <location>
        <begin position="40"/>
        <end position="61"/>
    </location>
</feature>
<evidence type="ECO:0000256" key="2">
    <source>
        <dbReference type="SAM" id="SignalP"/>
    </source>
</evidence>
<dbReference type="AlphaFoldDB" id="A0A6A3EAB7"/>
<evidence type="ECO:0000256" key="1">
    <source>
        <dbReference type="SAM" id="MobiDB-lite"/>
    </source>
</evidence>
<dbReference type="EMBL" id="QXFX01003404">
    <property type="protein sequence ID" value="KAE9069232.1"/>
    <property type="molecule type" value="Genomic_DNA"/>
</dbReference>
<dbReference type="Proteomes" id="UP000488956">
    <property type="component" value="Unassembled WGS sequence"/>
</dbReference>
<comment type="caution">
    <text evidence="3">The sequence shown here is derived from an EMBL/GenBank/DDBJ whole genome shotgun (WGS) entry which is preliminary data.</text>
</comment>
<dbReference type="Proteomes" id="UP000437068">
    <property type="component" value="Unassembled WGS sequence"/>
</dbReference>
<sequence length="61" mass="6292">MGKSLGCCLATLLGVWAALFPSRSPHTLPHNAVRCGKALSNGNDLGSADSFARSPGVPLRD</sequence>